<dbReference type="RefSeq" id="WP_114053349.1">
    <property type="nucleotide sequence ID" value="NZ_CP030862.1"/>
</dbReference>
<name>A0A344TU08_9ACTN</name>
<dbReference type="Pfam" id="PF01494">
    <property type="entry name" value="FAD_binding_3"/>
    <property type="match status" value="1"/>
</dbReference>
<dbReference type="EMBL" id="CP030862">
    <property type="protein sequence ID" value="AXE22129.1"/>
    <property type="molecule type" value="Genomic_DNA"/>
</dbReference>
<comment type="cofactor">
    <cofactor evidence="1">
        <name>FAD</name>
        <dbReference type="ChEBI" id="CHEBI:57692"/>
    </cofactor>
</comment>
<dbReference type="KEGG" id="sgz:C0216_00555"/>
<reference evidence="7 8" key="1">
    <citation type="submission" date="2018-01" db="EMBL/GenBank/DDBJ databases">
        <title>Draft genome Sequence of streptomyces globosus LZH-48.</title>
        <authorList>
            <person name="Ran K."/>
            <person name="Li Z."/>
            <person name="Wei S."/>
            <person name="Dong R."/>
        </authorList>
    </citation>
    <scope>NUCLEOTIDE SEQUENCE [LARGE SCALE GENOMIC DNA]</scope>
    <source>
        <strain evidence="7 8">LZH-48</strain>
    </source>
</reference>
<keyword evidence="5 7" id="KW-0503">Monooxygenase</keyword>
<dbReference type="SUPFAM" id="SSF54373">
    <property type="entry name" value="FAD-linked reductases, C-terminal domain"/>
    <property type="match status" value="1"/>
</dbReference>
<accession>A0A344TU08</accession>
<feature type="domain" description="FAD-binding" evidence="6">
    <location>
        <begin position="3"/>
        <end position="321"/>
    </location>
</feature>
<dbReference type="InterPro" id="IPR050493">
    <property type="entry name" value="FAD-dep_Monooxygenase_BioMet"/>
</dbReference>
<dbReference type="InterPro" id="IPR002938">
    <property type="entry name" value="FAD-bd"/>
</dbReference>
<protein>
    <submittedName>
        <fullName evidence="7">3-hydroxybenzoate 6-monooxygenase</fullName>
    </submittedName>
</protein>
<keyword evidence="4" id="KW-0560">Oxidoreductase</keyword>
<dbReference type="AlphaFoldDB" id="A0A344TU08"/>
<organism evidence="7 8">
    <name type="scientific">Streptomyces globosus</name>
    <dbReference type="NCBI Taxonomy" id="68209"/>
    <lineage>
        <taxon>Bacteria</taxon>
        <taxon>Bacillati</taxon>
        <taxon>Actinomycetota</taxon>
        <taxon>Actinomycetes</taxon>
        <taxon>Kitasatosporales</taxon>
        <taxon>Streptomycetaceae</taxon>
        <taxon>Streptomyces</taxon>
    </lineage>
</organism>
<dbReference type="GO" id="GO:0071949">
    <property type="term" value="F:FAD binding"/>
    <property type="evidence" value="ECO:0007669"/>
    <property type="project" value="InterPro"/>
</dbReference>
<keyword evidence="8" id="KW-1185">Reference proteome</keyword>
<sequence>MAKLIIVGGGIGGLAAALAVARQGHGVLVLERAPQFAEIGAGIQLAPNGLHALDRLGLGDAVRSTAVQMDELRFMDGVTGERVAGLDLTEAYRERFGNPYAVVHRAELHTKLLEACRAAEGIELRSAATATGYEQDAAGATVVLEDGERLTADALIGADGIHSAIRGQLVGDGAPRNSGITVYRAIIPMEQVPEELRHLTSVTWWTGPGCHFVHYPIAGGKYLNLAASSDNKAVEAVAGVPATDGDIRREFASLGEDAQRLLALGEGWKSWVLVDRDPVDTWTDGRVALLGDAAHPMLHYVAQGACQGLEDAVVLGDLLDCGAGELPQRFEKFNAERRERTGRIQLLARESIKLWHTSGAAASDRNAVLAGFSRDELHDYVAWMHGHRTDDTATAATAATAAALTAPNGDQR</sequence>
<evidence type="ECO:0000259" key="6">
    <source>
        <dbReference type="Pfam" id="PF01494"/>
    </source>
</evidence>
<dbReference type="OrthoDB" id="9782160at2"/>
<evidence type="ECO:0000256" key="4">
    <source>
        <dbReference type="ARBA" id="ARBA00023002"/>
    </source>
</evidence>
<gene>
    <name evidence="7" type="ORF">C0216_00555</name>
</gene>
<evidence type="ECO:0000256" key="2">
    <source>
        <dbReference type="ARBA" id="ARBA00022630"/>
    </source>
</evidence>
<dbReference type="SUPFAM" id="SSF51905">
    <property type="entry name" value="FAD/NAD(P)-binding domain"/>
    <property type="match status" value="1"/>
</dbReference>
<keyword evidence="2" id="KW-0285">Flavoprotein</keyword>
<dbReference type="Gene3D" id="3.50.50.60">
    <property type="entry name" value="FAD/NAD(P)-binding domain"/>
    <property type="match status" value="1"/>
</dbReference>
<dbReference type="PANTHER" id="PTHR13789">
    <property type="entry name" value="MONOOXYGENASE"/>
    <property type="match status" value="1"/>
</dbReference>
<dbReference type="PANTHER" id="PTHR13789:SF318">
    <property type="entry name" value="GERANYLGERANYL DIPHOSPHATE REDUCTASE"/>
    <property type="match status" value="1"/>
</dbReference>
<dbReference type="InterPro" id="IPR036188">
    <property type="entry name" value="FAD/NAD-bd_sf"/>
</dbReference>
<evidence type="ECO:0000256" key="3">
    <source>
        <dbReference type="ARBA" id="ARBA00022827"/>
    </source>
</evidence>
<dbReference type="Proteomes" id="UP000252004">
    <property type="component" value="Chromosome"/>
</dbReference>
<proteinExistence type="predicted"/>
<evidence type="ECO:0000256" key="1">
    <source>
        <dbReference type="ARBA" id="ARBA00001974"/>
    </source>
</evidence>
<keyword evidence="3" id="KW-0274">FAD</keyword>
<evidence type="ECO:0000313" key="8">
    <source>
        <dbReference type="Proteomes" id="UP000252004"/>
    </source>
</evidence>
<evidence type="ECO:0000313" key="7">
    <source>
        <dbReference type="EMBL" id="AXE22129.1"/>
    </source>
</evidence>
<dbReference type="GO" id="GO:0004497">
    <property type="term" value="F:monooxygenase activity"/>
    <property type="evidence" value="ECO:0007669"/>
    <property type="project" value="UniProtKB-KW"/>
</dbReference>
<dbReference type="PRINTS" id="PR00420">
    <property type="entry name" value="RNGMNOXGNASE"/>
</dbReference>
<evidence type="ECO:0000256" key="5">
    <source>
        <dbReference type="ARBA" id="ARBA00023033"/>
    </source>
</evidence>